<keyword evidence="4" id="KW-0964">Secreted</keyword>
<proteinExistence type="inferred from homology"/>
<dbReference type="InterPro" id="IPR006311">
    <property type="entry name" value="TAT_signal"/>
</dbReference>
<comment type="similarity">
    <text evidence="2">Belongs to the bacterial phospholipase C family.</text>
</comment>
<feature type="domain" description="Bacterial phospholipase C C-terminal" evidence="10">
    <location>
        <begin position="515"/>
        <end position="598"/>
    </location>
</feature>
<evidence type="ECO:0000256" key="3">
    <source>
        <dbReference type="ARBA" id="ARBA00012018"/>
    </source>
</evidence>
<evidence type="ECO:0000313" key="11">
    <source>
        <dbReference type="EMBL" id="MFB9822444.1"/>
    </source>
</evidence>
<gene>
    <name evidence="11" type="ORF">ACFFP1_23500</name>
</gene>
<accession>A0ABV5Y637</accession>
<dbReference type="PANTHER" id="PTHR31956:SF1">
    <property type="entry name" value="NON-SPECIFIC PHOSPHOLIPASE C1"/>
    <property type="match status" value="1"/>
</dbReference>
<evidence type="ECO:0000256" key="8">
    <source>
        <dbReference type="SAM" id="MobiDB-lite"/>
    </source>
</evidence>
<comment type="catalytic activity">
    <reaction evidence="7">
        <text>a 1,2-diacyl-sn-glycero-3-phosphocholine + H2O = phosphocholine + a 1,2-diacyl-sn-glycerol + H(+)</text>
        <dbReference type="Rhea" id="RHEA:10604"/>
        <dbReference type="ChEBI" id="CHEBI:15377"/>
        <dbReference type="ChEBI" id="CHEBI:15378"/>
        <dbReference type="ChEBI" id="CHEBI:17815"/>
        <dbReference type="ChEBI" id="CHEBI:57643"/>
        <dbReference type="ChEBI" id="CHEBI:295975"/>
        <dbReference type="EC" id="3.1.4.3"/>
    </reaction>
    <physiologicalReaction direction="left-to-right" evidence="7">
        <dbReference type="Rhea" id="RHEA:10605"/>
    </physiologicalReaction>
</comment>
<evidence type="ECO:0000259" key="10">
    <source>
        <dbReference type="Pfam" id="PF05506"/>
    </source>
</evidence>
<dbReference type="InterPro" id="IPR017850">
    <property type="entry name" value="Alkaline_phosphatase_core_sf"/>
</dbReference>
<dbReference type="Pfam" id="PF04185">
    <property type="entry name" value="Phosphoesterase"/>
    <property type="match status" value="1"/>
</dbReference>
<comment type="caution">
    <text evidence="11">The sequence shown here is derived from an EMBL/GenBank/DDBJ whole genome shotgun (WGS) entry which is preliminary data.</text>
</comment>
<name>A0ABV5Y637_ARTRM</name>
<keyword evidence="12" id="KW-1185">Reference proteome</keyword>
<feature type="region of interest" description="Disordered" evidence="8">
    <location>
        <begin position="687"/>
        <end position="707"/>
    </location>
</feature>
<organism evidence="11 12">
    <name type="scientific">Arthrobacter ramosus</name>
    <dbReference type="NCBI Taxonomy" id="1672"/>
    <lineage>
        <taxon>Bacteria</taxon>
        <taxon>Bacillati</taxon>
        <taxon>Actinomycetota</taxon>
        <taxon>Actinomycetes</taxon>
        <taxon>Micrococcales</taxon>
        <taxon>Micrococcaceae</taxon>
        <taxon>Arthrobacter</taxon>
    </lineage>
</organism>
<feature type="signal peptide" evidence="9">
    <location>
        <begin position="1"/>
        <end position="31"/>
    </location>
</feature>
<keyword evidence="4" id="KW-0134">Cell wall</keyword>
<dbReference type="InterPro" id="IPR017767">
    <property type="entry name" value="PC-PLC"/>
</dbReference>
<dbReference type="RefSeq" id="WP_234754470.1">
    <property type="nucleotide sequence ID" value="NZ_BAAAWN010000001.1"/>
</dbReference>
<evidence type="ECO:0000256" key="4">
    <source>
        <dbReference type="ARBA" id="ARBA00022512"/>
    </source>
</evidence>
<dbReference type="Pfam" id="PF05506">
    <property type="entry name" value="PLipase_C_C"/>
    <property type="match status" value="2"/>
</dbReference>
<reference evidence="11 12" key="1">
    <citation type="submission" date="2024-09" db="EMBL/GenBank/DDBJ databases">
        <authorList>
            <person name="Sun Q."/>
            <person name="Mori K."/>
        </authorList>
    </citation>
    <scope>NUCLEOTIDE SEQUENCE [LARGE SCALE GENOMIC DNA]</scope>
    <source>
        <strain evidence="11 12">JCM 1334</strain>
    </source>
</reference>
<evidence type="ECO:0000256" key="5">
    <source>
        <dbReference type="ARBA" id="ARBA00022801"/>
    </source>
</evidence>
<evidence type="ECO:0000256" key="2">
    <source>
        <dbReference type="ARBA" id="ARBA00009717"/>
    </source>
</evidence>
<evidence type="ECO:0000256" key="7">
    <source>
        <dbReference type="ARBA" id="ARBA00048421"/>
    </source>
</evidence>
<feature type="chain" id="PRO_5045494573" description="phospholipase C" evidence="9">
    <location>
        <begin position="32"/>
        <end position="707"/>
    </location>
</feature>
<evidence type="ECO:0000313" key="12">
    <source>
        <dbReference type="Proteomes" id="UP001589702"/>
    </source>
</evidence>
<dbReference type="CDD" id="cd16014">
    <property type="entry name" value="PLC"/>
    <property type="match status" value="1"/>
</dbReference>
<dbReference type="InterPro" id="IPR007312">
    <property type="entry name" value="Phosphoesterase"/>
</dbReference>
<dbReference type="PROSITE" id="PS51318">
    <property type="entry name" value="TAT"/>
    <property type="match status" value="1"/>
</dbReference>
<dbReference type="PANTHER" id="PTHR31956">
    <property type="entry name" value="NON-SPECIFIC PHOSPHOLIPASE C4-RELATED"/>
    <property type="match status" value="1"/>
</dbReference>
<evidence type="ECO:0000256" key="6">
    <source>
        <dbReference type="ARBA" id="ARBA00023026"/>
    </source>
</evidence>
<dbReference type="EMBL" id="JBHMBC010000041">
    <property type="protein sequence ID" value="MFB9822444.1"/>
    <property type="molecule type" value="Genomic_DNA"/>
</dbReference>
<sequence>MVTVNRRQLLGGVAAAAASMALPASIGRALAAEPAVRSGTIDDVEHVVILMQENRSFDHYFGTMRGVRGFGDPRPWRLPNGDDVWHQPPATVQTARYHARGLPADAKYVLPFYIDSARTSENIAGTDHGWSSGHLAWNEGRWDQWVNQKQDVLTMAYLSEKENSFHRALADSFTVCDAYFASVHADTAPNRIALWTGTIDPQNRLGSAKNGPGIGERNVTNGYTWTTYAERLQQKGISWRVYQGGTGVPGQPTDNYTDNSLEFFANFQKAQGASGPLVDNGASTHTLAELKQHVLNGTLPSVSWIVSPYKYSEHPSASPTDGAYYIDTVLDALTADPKVWAKTALILNYDENDGFFDHVVPPMPPLKNRPGTDGMVSASLSASLADEFLDLDLHPGEAHPLVPGADPHGKQPIGLGPRVPLVVISPWSKGGWVCSEVFDHTSVIRFLEKRFRVPEPNISDWRRSVCGDLTSAFDFSRAQADFTAMNPPAPIQGQGQPFSVQNPQSMPQQAPGVRPARPLPYLFGVEFVRSGSSELSLEFANQGEAGAHFLVRNGRTPQDAPRRYQIAAKDTVRDSWSGDSAYDLGVWGANGYLAEFKGTLTDPDELQVKVQEDVAGTPVQLVLSNSGTRPRKIRISNAYDQGKALKVTVPPRKTVTRDIELESSHGWYDVSVADEDAPQYLRRFAGHHENGKPSYSDPAAAGALNHQ</sequence>
<dbReference type="Gene3D" id="3.40.720.10">
    <property type="entry name" value="Alkaline Phosphatase, subunit A"/>
    <property type="match status" value="2"/>
</dbReference>
<feature type="domain" description="Bacterial phospholipase C C-terminal" evidence="10">
    <location>
        <begin position="608"/>
        <end position="687"/>
    </location>
</feature>
<keyword evidence="5" id="KW-0378">Hydrolase</keyword>
<keyword evidence="9" id="KW-0732">Signal</keyword>
<dbReference type="EC" id="3.1.4.3" evidence="3"/>
<keyword evidence="6" id="KW-0843">Virulence</keyword>
<evidence type="ECO:0000256" key="1">
    <source>
        <dbReference type="ARBA" id="ARBA00004191"/>
    </source>
</evidence>
<protein>
    <recommendedName>
        <fullName evidence="3">phospholipase C</fullName>
        <ecNumber evidence="3">3.1.4.3</ecNumber>
    </recommendedName>
</protein>
<dbReference type="Proteomes" id="UP001589702">
    <property type="component" value="Unassembled WGS sequence"/>
</dbReference>
<dbReference type="InterPro" id="IPR008475">
    <property type="entry name" value="PLipase_C_C"/>
</dbReference>
<comment type="subcellular location">
    <subcellularLocation>
        <location evidence="1">Secreted</location>
        <location evidence="1">Cell wall</location>
    </subcellularLocation>
</comment>
<dbReference type="NCBIfam" id="TIGR03396">
    <property type="entry name" value="PC_PLC"/>
    <property type="match status" value="1"/>
</dbReference>
<evidence type="ECO:0000256" key="9">
    <source>
        <dbReference type="SAM" id="SignalP"/>
    </source>
</evidence>